<evidence type="ECO:0000313" key="3">
    <source>
        <dbReference type="Proteomes" id="UP000564806"/>
    </source>
</evidence>
<accession>A0A850EGB3</accession>
<dbReference type="InterPro" id="IPR013217">
    <property type="entry name" value="Methyltransf_12"/>
</dbReference>
<evidence type="ECO:0000259" key="1">
    <source>
        <dbReference type="Pfam" id="PF08242"/>
    </source>
</evidence>
<dbReference type="GO" id="GO:0032259">
    <property type="term" value="P:methylation"/>
    <property type="evidence" value="ECO:0007669"/>
    <property type="project" value="UniProtKB-KW"/>
</dbReference>
<keyword evidence="2" id="KW-0489">Methyltransferase</keyword>
<reference evidence="2" key="1">
    <citation type="submission" date="2020-06" db="EMBL/GenBank/DDBJ databases">
        <title>Paenibacillus sp. nov., isolated from soil.</title>
        <authorList>
            <person name="Seo Y.L."/>
        </authorList>
    </citation>
    <scope>NUCLEOTIDE SEQUENCE [LARGE SCALE GENOMIC DNA]</scope>
    <source>
        <strain evidence="2">JW14</strain>
    </source>
</reference>
<name>A0A850EGB3_9BACL</name>
<dbReference type="Proteomes" id="UP000564806">
    <property type="component" value="Unassembled WGS sequence"/>
</dbReference>
<dbReference type="Pfam" id="PF08242">
    <property type="entry name" value="Methyltransf_12"/>
    <property type="match status" value="1"/>
</dbReference>
<dbReference type="SUPFAM" id="SSF53335">
    <property type="entry name" value="S-adenosyl-L-methionine-dependent methyltransferases"/>
    <property type="match status" value="1"/>
</dbReference>
<proteinExistence type="predicted"/>
<dbReference type="AlphaFoldDB" id="A0A850EGB3"/>
<keyword evidence="3" id="KW-1185">Reference proteome</keyword>
<feature type="domain" description="Methyltransferase type 12" evidence="1">
    <location>
        <begin position="50"/>
        <end position="136"/>
    </location>
</feature>
<dbReference type="GO" id="GO:0008168">
    <property type="term" value="F:methyltransferase activity"/>
    <property type="evidence" value="ECO:0007669"/>
    <property type="project" value="UniProtKB-KW"/>
</dbReference>
<dbReference type="Gene3D" id="3.40.50.150">
    <property type="entry name" value="Vaccinia Virus protein VP39"/>
    <property type="match status" value="1"/>
</dbReference>
<sequence length="204" mass="23138">MQMTFDYINYWEQTYKTGGNSGSGSYGVLAEFKAAVVNAYIERYNVNEVIEFGCGDGHQLGLINYPQYIGLDISSESVRICQEKYGDDQTKAFATYHPLTWTGDQQGMQADMTVCLDVLYHIIDESHFQATLSHVLNTSRDVVVIYSKLDTGEDEQVIYTIKDRDLLSRLAQFSDFQIVERIPQVYPDHSSASFVILRRKSAIA</sequence>
<keyword evidence="2" id="KW-0808">Transferase</keyword>
<dbReference type="EMBL" id="JABWCS010000193">
    <property type="protein sequence ID" value="NUU59828.1"/>
    <property type="molecule type" value="Genomic_DNA"/>
</dbReference>
<organism evidence="2 3">
    <name type="scientific">Paenibacillus agri</name>
    <dbReference type="NCBI Taxonomy" id="2744309"/>
    <lineage>
        <taxon>Bacteria</taxon>
        <taxon>Bacillati</taxon>
        <taxon>Bacillota</taxon>
        <taxon>Bacilli</taxon>
        <taxon>Bacillales</taxon>
        <taxon>Paenibacillaceae</taxon>
        <taxon>Paenibacillus</taxon>
    </lineage>
</organism>
<comment type="caution">
    <text evidence="2">The sequence shown here is derived from an EMBL/GenBank/DDBJ whole genome shotgun (WGS) entry which is preliminary data.</text>
</comment>
<gene>
    <name evidence="2" type="ORF">HPT30_05595</name>
</gene>
<protein>
    <submittedName>
        <fullName evidence="2">Class I SAM-dependent methyltransferase</fullName>
    </submittedName>
</protein>
<dbReference type="InterPro" id="IPR029063">
    <property type="entry name" value="SAM-dependent_MTases_sf"/>
</dbReference>
<evidence type="ECO:0000313" key="2">
    <source>
        <dbReference type="EMBL" id="NUU59828.1"/>
    </source>
</evidence>